<sequence length="475" mass="50115">MKVPYMNLGQQPAGTVVEVIMQGGEAFVEVLDENNLGLLTDGQVHTYFGGPINGTFQCTLPTTGIWYVLGVSTAGPTQAQIFTTAPTPNSAPLPWAQDAQPIELQNGEVPDGTATATDQPQAPTEPLPPLSSDQQPSTLAAEFRGVVVGRLNLERAPSAEGIGLIAADDLMPVGPTFGSGSTTFATGDAVFTSQGVAPFMGTINWPATGDDLVTFSGPTKATAYPSKFGGTRVLAASGSQIAGRDLFIGQEEKGGDTELFTVLKTRVIDIATGQDVLNLPPEYYDLSAAQGNDGKIYAVGAGPGGRQLWTFNSYEDFVDPGKWSGGQAIQQAGVGRTQIIQLLGHDGTPYWALFESYGDADGSANGLIYRTAANPEALPTAIPHMLLRGDQPNMTLVDEGPLGKNPHGLSDTDARPNLPGIPKTEGWLPANYGPAVHQLSNGEIVLLVSQWVHTTPGEAIDKNLYRIVQYKINQQ</sequence>
<dbReference type="EMBL" id="LQYE01000030">
    <property type="protein sequence ID" value="OAT67176.1"/>
    <property type="molecule type" value="Genomic_DNA"/>
</dbReference>
<dbReference type="RefSeq" id="WP_064632373.1">
    <property type="nucleotide sequence ID" value="NZ_LQYE01000030.1"/>
</dbReference>
<name>A0A179VA49_9MYCO</name>
<dbReference type="InterPro" id="IPR036488">
    <property type="entry name" value="DUF1883-like_sf"/>
</dbReference>
<proteinExistence type="predicted"/>
<feature type="region of interest" description="Disordered" evidence="1">
    <location>
        <begin position="106"/>
        <end position="136"/>
    </location>
</feature>
<organism evidence="2 3">
    <name type="scientific">Mycobacteroides immunogenum</name>
    <dbReference type="NCBI Taxonomy" id="83262"/>
    <lineage>
        <taxon>Bacteria</taxon>
        <taxon>Bacillati</taxon>
        <taxon>Actinomycetota</taxon>
        <taxon>Actinomycetes</taxon>
        <taxon>Mycobacteriales</taxon>
        <taxon>Mycobacteriaceae</taxon>
        <taxon>Mycobacteroides</taxon>
    </lineage>
</organism>
<evidence type="ECO:0000313" key="3">
    <source>
        <dbReference type="Proteomes" id="UP000186919"/>
    </source>
</evidence>
<dbReference type="AlphaFoldDB" id="A0A179VA49"/>
<dbReference type="Proteomes" id="UP000186919">
    <property type="component" value="Unassembled WGS sequence"/>
</dbReference>
<reference evidence="2 3" key="1">
    <citation type="submission" date="2016-01" db="EMBL/GenBank/DDBJ databases">
        <title>Mycobacterium immunogenum strain CD11_6 genome sequencing and assembly.</title>
        <authorList>
            <person name="Kaur G."/>
            <person name="Nair G.R."/>
            <person name="Mayilraj S."/>
        </authorList>
    </citation>
    <scope>NUCLEOTIDE SEQUENCE [LARGE SCALE GENOMIC DNA]</scope>
    <source>
        <strain evidence="2 3">CD11-6</strain>
    </source>
</reference>
<comment type="caution">
    <text evidence="2">The sequence shown here is derived from an EMBL/GenBank/DDBJ whole genome shotgun (WGS) entry which is preliminary data.</text>
</comment>
<dbReference type="SUPFAM" id="SSF141099">
    <property type="entry name" value="Atu1913-like"/>
    <property type="match status" value="1"/>
</dbReference>
<evidence type="ECO:0000256" key="1">
    <source>
        <dbReference type="SAM" id="MobiDB-lite"/>
    </source>
</evidence>
<dbReference type="Gene3D" id="4.10.1210.10">
    <property type="entry name" value="Atu1913-like"/>
    <property type="match status" value="1"/>
</dbReference>
<protein>
    <submittedName>
        <fullName evidence="2">Uncharacterized protein</fullName>
    </submittedName>
</protein>
<evidence type="ECO:0000313" key="2">
    <source>
        <dbReference type="EMBL" id="OAT67176.1"/>
    </source>
</evidence>
<gene>
    <name evidence="2" type="ORF">AWB85_13525</name>
</gene>
<accession>A0A179VA49</accession>
<feature type="compositionally biased region" description="Low complexity" evidence="1">
    <location>
        <begin position="113"/>
        <end position="122"/>
    </location>
</feature>